<evidence type="ECO:0000313" key="7">
    <source>
        <dbReference type="EMBL" id="QEE49994.1"/>
    </source>
</evidence>
<dbReference type="GO" id="GO:0005886">
    <property type="term" value="C:plasma membrane"/>
    <property type="evidence" value="ECO:0007669"/>
    <property type="project" value="UniProtKB-SubCell"/>
</dbReference>
<dbReference type="RefSeq" id="WP_147583487.1">
    <property type="nucleotide sequence ID" value="NZ_CP042831.1"/>
</dbReference>
<organism evidence="7 8">
    <name type="scientific">Flavobacterium alkalisoli</name>
    <dbReference type="NCBI Taxonomy" id="2602769"/>
    <lineage>
        <taxon>Bacteria</taxon>
        <taxon>Pseudomonadati</taxon>
        <taxon>Bacteroidota</taxon>
        <taxon>Flavobacteriia</taxon>
        <taxon>Flavobacteriales</taxon>
        <taxon>Flavobacteriaceae</taxon>
        <taxon>Flavobacterium</taxon>
    </lineage>
</organism>
<feature type="transmembrane region" description="Helical" evidence="6">
    <location>
        <begin position="245"/>
        <end position="270"/>
    </location>
</feature>
<dbReference type="PIRSF" id="PIRSF035875">
    <property type="entry name" value="RNase_BN"/>
    <property type="match status" value="1"/>
</dbReference>
<sequence>MKIKYGATKVWTLLKTTFSEFNNDNAIKLAASLSYYTIFSIAPLSIIIISICGLVFGEDAVRGEFYGQINEFVGSKAAAQIQEAITNTKLSGDNIFSLIVGLIILLIGASGVFVEIQSSINYIWELRAKPDKGLKKFIQNRLMSFSMIGVIGFLLMVSLLANTLLDLLNERLHSLLSDSTVYLVYVLNFVVVFIIITLLFSVIFRTLPDGYVKWKDTFVGSATTAILFMIGKFGISLYLGSSNVATAFGAAGSIIIILVWVYYSAIILYFGAEFTKVYARLYGKKITPKPYAVKIRKEIVEV</sequence>
<dbReference type="Proteomes" id="UP000321222">
    <property type="component" value="Chromosome"/>
</dbReference>
<dbReference type="PANTHER" id="PTHR30213:SF1">
    <property type="entry name" value="INNER MEMBRANE PROTEIN YHJD"/>
    <property type="match status" value="1"/>
</dbReference>
<keyword evidence="4 6" id="KW-1133">Transmembrane helix</keyword>
<feature type="transmembrane region" description="Helical" evidence="6">
    <location>
        <begin position="95"/>
        <end position="114"/>
    </location>
</feature>
<keyword evidence="3 6" id="KW-0812">Transmembrane</keyword>
<dbReference type="Pfam" id="PF03631">
    <property type="entry name" value="Virul_fac_BrkB"/>
    <property type="match status" value="1"/>
</dbReference>
<evidence type="ECO:0000256" key="5">
    <source>
        <dbReference type="ARBA" id="ARBA00023136"/>
    </source>
</evidence>
<comment type="subcellular location">
    <subcellularLocation>
        <location evidence="1">Cell membrane</location>
        <topology evidence="1">Multi-pass membrane protein</topology>
    </subcellularLocation>
</comment>
<evidence type="ECO:0000256" key="6">
    <source>
        <dbReference type="SAM" id="Phobius"/>
    </source>
</evidence>
<dbReference type="OrthoDB" id="9797028at2"/>
<dbReference type="KEGG" id="fak:FUA48_10500"/>
<evidence type="ECO:0000313" key="8">
    <source>
        <dbReference type="Proteomes" id="UP000321222"/>
    </source>
</evidence>
<proteinExistence type="predicted"/>
<keyword evidence="8" id="KW-1185">Reference proteome</keyword>
<feature type="transmembrane region" description="Helical" evidence="6">
    <location>
        <begin position="142"/>
        <end position="161"/>
    </location>
</feature>
<gene>
    <name evidence="7" type="ORF">FUA48_10500</name>
</gene>
<protein>
    <submittedName>
        <fullName evidence="7">YihY/virulence factor BrkB family protein</fullName>
    </submittedName>
</protein>
<dbReference type="AlphaFoldDB" id="A0A5B9FT36"/>
<evidence type="ECO:0000256" key="4">
    <source>
        <dbReference type="ARBA" id="ARBA00022989"/>
    </source>
</evidence>
<evidence type="ECO:0000256" key="3">
    <source>
        <dbReference type="ARBA" id="ARBA00022692"/>
    </source>
</evidence>
<reference evidence="7 8" key="1">
    <citation type="submission" date="2019-08" db="EMBL/GenBank/DDBJ databases">
        <title>Flavobacterium alkalisoli sp. nov., isolated from rhizosphere soil of Suaeda salsa.</title>
        <authorList>
            <person name="Sun J.-Q."/>
            <person name="Xu L."/>
        </authorList>
    </citation>
    <scope>NUCLEOTIDE SEQUENCE [LARGE SCALE GENOMIC DNA]</scope>
    <source>
        <strain evidence="7 8">XS-5</strain>
    </source>
</reference>
<dbReference type="InterPro" id="IPR017039">
    <property type="entry name" value="Virul_fac_BrkB"/>
</dbReference>
<feature type="transmembrane region" description="Helical" evidence="6">
    <location>
        <begin position="216"/>
        <end position="239"/>
    </location>
</feature>
<feature type="transmembrane region" description="Helical" evidence="6">
    <location>
        <begin position="33"/>
        <end position="56"/>
    </location>
</feature>
<evidence type="ECO:0000256" key="1">
    <source>
        <dbReference type="ARBA" id="ARBA00004651"/>
    </source>
</evidence>
<accession>A0A5B9FT36</accession>
<dbReference type="NCBIfam" id="TIGR00765">
    <property type="entry name" value="yihY_not_rbn"/>
    <property type="match status" value="1"/>
</dbReference>
<evidence type="ECO:0000256" key="2">
    <source>
        <dbReference type="ARBA" id="ARBA00022475"/>
    </source>
</evidence>
<dbReference type="PANTHER" id="PTHR30213">
    <property type="entry name" value="INNER MEMBRANE PROTEIN YHJD"/>
    <property type="match status" value="1"/>
</dbReference>
<feature type="transmembrane region" description="Helical" evidence="6">
    <location>
        <begin position="181"/>
        <end position="204"/>
    </location>
</feature>
<keyword evidence="2" id="KW-1003">Cell membrane</keyword>
<name>A0A5B9FT36_9FLAO</name>
<keyword evidence="5 6" id="KW-0472">Membrane</keyword>
<dbReference type="EMBL" id="CP042831">
    <property type="protein sequence ID" value="QEE49994.1"/>
    <property type="molecule type" value="Genomic_DNA"/>
</dbReference>